<keyword evidence="4" id="KW-1185">Reference proteome</keyword>
<proteinExistence type="predicted"/>
<dbReference type="Gene3D" id="2.20.230.10">
    <property type="entry name" value="Resuscitation-promoting factor rpfb"/>
    <property type="match status" value="1"/>
</dbReference>
<evidence type="ECO:0000313" key="3">
    <source>
        <dbReference type="EMBL" id="GGN58023.1"/>
    </source>
</evidence>
<dbReference type="SMART" id="SM01208">
    <property type="entry name" value="G5"/>
    <property type="match status" value="1"/>
</dbReference>
<reference evidence="3" key="1">
    <citation type="journal article" date="2014" name="Int. J. Syst. Evol. Microbiol.">
        <title>Complete genome sequence of Corynebacterium casei LMG S-19264T (=DSM 44701T), isolated from a smear-ripened cheese.</title>
        <authorList>
            <consortium name="US DOE Joint Genome Institute (JGI-PGF)"/>
            <person name="Walter F."/>
            <person name="Albersmeier A."/>
            <person name="Kalinowski J."/>
            <person name="Ruckert C."/>
        </authorList>
    </citation>
    <scope>NUCLEOTIDE SEQUENCE</scope>
    <source>
        <strain evidence="3">JCM 17251</strain>
    </source>
</reference>
<dbReference type="Pfam" id="PF07501">
    <property type="entry name" value="G5"/>
    <property type="match status" value="1"/>
</dbReference>
<accession>A0A917XZ95</accession>
<dbReference type="GO" id="GO:0004553">
    <property type="term" value="F:hydrolase activity, hydrolyzing O-glycosyl compounds"/>
    <property type="evidence" value="ECO:0007669"/>
    <property type="project" value="InterPro"/>
</dbReference>
<dbReference type="Proteomes" id="UP000624041">
    <property type="component" value="Unassembled WGS sequence"/>
</dbReference>
<evidence type="ECO:0000259" key="2">
    <source>
        <dbReference type="PROSITE" id="PS51109"/>
    </source>
</evidence>
<dbReference type="PANTHER" id="PTHR39160">
    <property type="entry name" value="CELL WALL-BINDING PROTEIN YOCH"/>
    <property type="match status" value="1"/>
</dbReference>
<dbReference type="RefSeq" id="WP_188857004.1">
    <property type="nucleotide sequence ID" value="NZ_BMOS01000011.1"/>
</dbReference>
<name>A0A917XZ95_9BACI</name>
<dbReference type="PANTHER" id="PTHR39160:SF4">
    <property type="entry name" value="RESUSCITATION-PROMOTING FACTOR RPFB"/>
    <property type="match status" value="1"/>
</dbReference>
<dbReference type="InterPro" id="IPR011098">
    <property type="entry name" value="G5_dom"/>
</dbReference>
<gene>
    <name evidence="3" type="primary">yabE</name>
    <name evidence="3" type="ORF">GCM10007971_19590</name>
</gene>
<sequence length="404" mass="43682">MKIFHKLMLASKAKMVLSSIGVLALVLFTSLLVVEATKKEVIIVDNGEEQVVNTHKNTVAELFSEVGIAVGAHDDLSHEEEAPIENGMTIDYKTAKQVTVSIDGKPESFYTTEDTVLAFLKQQDLTFSQYDEVSHEDGAFIEDGMEIDVKQAFDVTVVDGGKELTIPATGGTVEELLEENDIELNNADKVKPALDKKVKKDTTVDIVRVTTETVEKEEAVAFETEKQKDSTLQKGEEKVITQGEDGQVVKKYKITKENGEEVSREIIEEEVTKESKNHVVAIGTKEPVQEADPGLVTLANKSEESQSSGETLTVTASAFTASCSGCSGVTTTGINLKANPDQKVIAVDPNVIPLGTKVWVEGYGEAVAGDTGGAIRGNRIDVHVPNQGAAYDWGVRTVQVKIID</sequence>
<dbReference type="Pfam" id="PF06725">
    <property type="entry name" value="3D"/>
    <property type="match status" value="1"/>
</dbReference>
<evidence type="ECO:0000256" key="1">
    <source>
        <dbReference type="ARBA" id="ARBA00022729"/>
    </source>
</evidence>
<dbReference type="SUPFAM" id="SSF50685">
    <property type="entry name" value="Barwin-like endoglucanases"/>
    <property type="match status" value="1"/>
</dbReference>
<dbReference type="InterPro" id="IPR007137">
    <property type="entry name" value="DUF348"/>
</dbReference>
<dbReference type="InterPro" id="IPR051933">
    <property type="entry name" value="Resuscitation_pf_RpfB"/>
</dbReference>
<protein>
    <recommendedName>
        <fullName evidence="2">G5 domain-containing protein</fullName>
    </recommendedName>
</protein>
<keyword evidence="1" id="KW-0732">Signal</keyword>
<dbReference type="CDD" id="cd22786">
    <property type="entry name" value="DPBB_YuiC-like"/>
    <property type="match status" value="1"/>
</dbReference>
<dbReference type="InterPro" id="IPR036908">
    <property type="entry name" value="RlpA-like_sf"/>
</dbReference>
<dbReference type="GO" id="GO:0019867">
    <property type="term" value="C:outer membrane"/>
    <property type="evidence" value="ECO:0007669"/>
    <property type="project" value="InterPro"/>
</dbReference>
<dbReference type="Pfam" id="PF03990">
    <property type="entry name" value="DUF348"/>
    <property type="match status" value="3"/>
</dbReference>
<feature type="domain" description="G5" evidence="2">
    <location>
        <begin position="206"/>
        <end position="286"/>
    </location>
</feature>
<evidence type="ECO:0000313" key="4">
    <source>
        <dbReference type="Proteomes" id="UP000624041"/>
    </source>
</evidence>
<dbReference type="GO" id="GO:0009254">
    <property type="term" value="P:peptidoglycan turnover"/>
    <property type="evidence" value="ECO:0007669"/>
    <property type="project" value="InterPro"/>
</dbReference>
<reference evidence="3" key="2">
    <citation type="submission" date="2020-09" db="EMBL/GenBank/DDBJ databases">
        <authorList>
            <person name="Sun Q."/>
            <person name="Ohkuma M."/>
        </authorList>
    </citation>
    <scope>NUCLEOTIDE SEQUENCE</scope>
    <source>
        <strain evidence="3">JCM 17251</strain>
    </source>
</reference>
<dbReference type="EMBL" id="BMOS01000011">
    <property type="protein sequence ID" value="GGN58023.1"/>
    <property type="molecule type" value="Genomic_DNA"/>
</dbReference>
<dbReference type="PROSITE" id="PS51109">
    <property type="entry name" value="G5"/>
    <property type="match status" value="1"/>
</dbReference>
<dbReference type="AlphaFoldDB" id="A0A917XZ95"/>
<dbReference type="Gene3D" id="2.40.40.10">
    <property type="entry name" value="RlpA-like domain"/>
    <property type="match status" value="1"/>
</dbReference>
<organism evidence="3 4">
    <name type="scientific">Oceanobacillus indicireducens</name>
    <dbReference type="NCBI Taxonomy" id="1004261"/>
    <lineage>
        <taxon>Bacteria</taxon>
        <taxon>Bacillati</taxon>
        <taxon>Bacillota</taxon>
        <taxon>Bacilli</taxon>
        <taxon>Bacillales</taxon>
        <taxon>Bacillaceae</taxon>
        <taxon>Oceanobacillus</taxon>
    </lineage>
</organism>
<dbReference type="InterPro" id="IPR010611">
    <property type="entry name" value="3D_dom"/>
</dbReference>
<comment type="caution">
    <text evidence="3">The sequence shown here is derived from an EMBL/GenBank/DDBJ whole genome shotgun (WGS) entry which is preliminary data.</text>
</comment>